<sequence>MAAGTGVFRFLELSAELRELIYFYAIQPVQTYKTAATPAYANRTFAPAFSQLCRAIRTESLQYELKYRPVEISLHSLANVNLAQKWALEPASHASEYRTYVFTGGIQAADNDFYQITVVRLKESPFFSVTARAGGASLNANQGAGNIKWKVSDQLRMANGGYNTLTATDLYNLIGIVFSTSQELPREIFRETRGFLGASMIRWV</sequence>
<keyword evidence="2" id="KW-1185">Reference proteome</keyword>
<comment type="caution">
    <text evidence="1">The sequence shown here is derived from an EMBL/GenBank/DDBJ whole genome shotgun (WGS) entry which is preliminary data.</text>
</comment>
<accession>A0AAJ0GB23</accession>
<protein>
    <submittedName>
        <fullName evidence="1">Uncharacterized protein</fullName>
    </submittedName>
</protein>
<proteinExistence type="predicted"/>
<name>A0AAJ0GB23_9PEZI</name>
<evidence type="ECO:0000313" key="1">
    <source>
        <dbReference type="EMBL" id="KAK3055181.1"/>
    </source>
</evidence>
<dbReference type="AlphaFoldDB" id="A0AAJ0GB23"/>
<dbReference type="Proteomes" id="UP001271007">
    <property type="component" value="Unassembled WGS sequence"/>
</dbReference>
<organism evidence="1 2">
    <name type="scientific">Extremus antarcticus</name>
    <dbReference type="NCBI Taxonomy" id="702011"/>
    <lineage>
        <taxon>Eukaryota</taxon>
        <taxon>Fungi</taxon>
        <taxon>Dikarya</taxon>
        <taxon>Ascomycota</taxon>
        <taxon>Pezizomycotina</taxon>
        <taxon>Dothideomycetes</taxon>
        <taxon>Dothideomycetidae</taxon>
        <taxon>Mycosphaerellales</taxon>
        <taxon>Extremaceae</taxon>
        <taxon>Extremus</taxon>
    </lineage>
</organism>
<evidence type="ECO:0000313" key="2">
    <source>
        <dbReference type="Proteomes" id="UP001271007"/>
    </source>
</evidence>
<dbReference type="EMBL" id="JAWDJX010000009">
    <property type="protein sequence ID" value="KAK3055181.1"/>
    <property type="molecule type" value="Genomic_DNA"/>
</dbReference>
<gene>
    <name evidence="1" type="ORF">LTR09_003734</name>
</gene>
<reference evidence="1" key="1">
    <citation type="submission" date="2023-04" db="EMBL/GenBank/DDBJ databases">
        <title>Black Yeasts Isolated from many extreme environments.</title>
        <authorList>
            <person name="Coleine C."/>
            <person name="Stajich J.E."/>
            <person name="Selbmann L."/>
        </authorList>
    </citation>
    <scope>NUCLEOTIDE SEQUENCE</scope>
    <source>
        <strain evidence="1">CCFEE 5312</strain>
    </source>
</reference>